<dbReference type="PANTHER" id="PTHR43582:SF2">
    <property type="entry name" value="LINEARMYCIN RESISTANCE ATP-BINDING PROTEIN LNRL"/>
    <property type="match status" value="1"/>
</dbReference>
<organism evidence="4 5">
    <name type="scientific">Haloferax namakaokahaiae</name>
    <dbReference type="NCBI Taxonomy" id="1748331"/>
    <lineage>
        <taxon>Archaea</taxon>
        <taxon>Methanobacteriati</taxon>
        <taxon>Methanobacteriota</taxon>
        <taxon>Stenosarchaea group</taxon>
        <taxon>Halobacteria</taxon>
        <taxon>Halobacteriales</taxon>
        <taxon>Haloferacaceae</taxon>
        <taxon>Haloferax</taxon>
    </lineage>
</organism>
<evidence type="ECO:0000313" key="4">
    <source>
        <dbReference type="EMBL" id="MFC7204129.1"/>
    </source>
</evidence>
<dbReference type="EMBL" id="JBHTAA010000005">
    <property type="protein sequence ID" value="MFC7204129.1"/>
    <property type="molecule type" value="Genomic_DNA"/>
</dbReference>
<keyword evidence="1" id="KW-0547">Nucleotide-binding</keyword>
<dbReference type="Gene3D" id="3.40.50.300">
    <property type="entry name" value="P-loop containing nucleotide triphosphate hydrolases"/>
    <property type="match status" value="1"/>
</dbReference>
<dbReference type="PROSITE" id="PS00211">
    <property type="entry name" value="ABC_TRANSPORTER_1"/>
    <property type="match status" value="1"/>
</dbReference>
<name>A0ABD5ZFS1_9EURY</name>
<comment type="caution">
    <text evidence="4">The sequence shown here is derived from an EMBL/GenBank/DDBJ whole genome shotgun (WGS) entry which is preliminary data.</text>
</comment>
<evidence type="ECO:0000256" key="1">
    <source>
        <dbReference type="ARBA" id="ARBA00022741"/>
    </source>
</evidence>
<accession>A0ABD5ZFS1</accession>
<evidence type="ECO:0000259" key="3">
    <source>
        <dbReference type="PROSITE" id="PS50893"/>
    </source>
</evidence>
<dbReference type="PROSITE" id="PS50893">
    <property type="entry name" value="ABC_TRANSPORTER_2"/>
    <property type="match status" value="1"/>
</dbReference>
<dbReference type="Pfam" id="PF00005">
    <property type="entry name" value="ABC_tran"/>
    <property type="match status" value="1"/>
</dbReference>
<dbReference type="SMART" id="SM00382">
    <property type="entry name" value="AAA"/>
    <property type="match status" value="1"/>
</dbReference>
<sequence length="312" mass="32927">MNEVLVAADLHKSYGDVTALSGVSLSVAEGEVFGLIGPNGAGKTTLVRALTGTTAVDGGTVSLLGDDPTDVDRQRLGLLPQEFRPAGRLTARELIDYYAGLYDDARDTDDLLGEVGLADAADTWYENLSGGQQRRACIALTLVNDPDVLFLDEPTTGIDPAGRRDLWALVERLADGGTTVFLTSHSMEEVERLADRVGLLNAGELVTVGSPDELVTEHGGESRLVVRAEDESLDSVALPDEFATSVHGSELTIHGIGPREIGPAVAALDDAGVTYESLVWKQPGLEEVYLSLTGEQFEAARPASVALAGGDR</sequence>
<dbReference type="InterPro" id="IPR017871">
    <property type="entry name" value="ABC_transporter-like_CS"/>
</dbReference>
<proteinExistence type="predicted"/>
<keyword evidence="5" id="KW-1185">Reference proteome</keyword>
<protein>
    <submittedName>
        <fullName evidence="4">ABC transporter ATP-binding protein</fullName>
    </submittedName>
</protein>
<dbReference type="SUPFAM" id="SSF52540">
    <property type="entry name" value="P-loop containing nucleoside triphosphate hydrolases"/>
    <property type="match status" value="1"/>
</dbReference>
<gene>
    <name evidence="4" type="ORF">ACFQJC_11440</name>
</gene>
<keyword evidence="2 4" id="KW-0067">ATP-binding</keyword>
<dbReference type="InterPro" id="IPR027417">
    <property type="entry name" value="P-loop_NTPase"/>
</dbReference>
<dbReference type="AlphaFoldDB" id="A0ABD5ZFS1"/>
<feature type="domain" description="ABC transporter" evidence="3">
    <location>
        <begin position="5"/>
        <end position="227"/>
    </location>
</feature>
<dbReference type="GO" id="GO:0005524">
    <property type="term" value="F:ATP binding"/>
    <property type="evidence" value="ECO:0007669"/>
    <property type="project" value="UniProtKB-KW"/>
</dbReference>
<evidence type="ECO:0000313" key="5">
    <source>
        <dbReference type="Proteomes" id="UP001596481"/>
    </source>
</evidence>
<dbReference type="CDD" id="cd03230">
    <property type="entry name" value="ABC_DR_subfamily_A"/>
    <property type="match status" value="1"/>
</dbReference>
<evidence type="ECO:0000256" key="2">
    <source>
        <dbReference type="ARBA" id="ARBA00022840"/>
    </source>
</evidence>
<dbReference type="PANTHER" id="PTHR43582">
    <property type="entry name" value="LINEARMYCIN RESISTANCE ATP-BINDING PROTEIN LNRL"/>
    <property type="match status" value="1"/>
</dbReference>
<dbReference type="RefSeq" id="WP_390223567.1">
    <property type="nucleotide sequence ID" value="NZ_JBHTAA010000005.1"/>
</dbReference>
<dbReference type="InterPro" id="IPR003439">
    <property type="entry name" value="ABC_transporter-like_ATP-bd"/>
</dbReference>
<dbReference type="Proteomes" id="UP001596481">
    <property type="component" value="Unassembled WGS sequence"/>
</dbReference>
<dbReference type="InterPro" id="IPR003593">
    <property type="entry name" value="AAA+_ATPase"/>
</dbReference>
<reference evidence="4 5" key="1">
    <citation type="journal article" date="2019" name="Int. J. Syst. Evol. Microbiol.">
        <title>The Global Catalogue of Microorganisms (GCM) 10K type strain sequencing project: providing services to taxonomists for standard genome sequencing and annotation.</title>
        <authorList>
            <consortium name="The Broad Institute Genomics Platform"/>
            <consortium name="The Broad Institute Genome Sequencing Center for Infectious Disease"/>
            <person name="Wu L."/>
            <person name="Ma J."/>
        </authorList>
    </citation>
    <scope>NUCLEOTIDE SEQUENCE [LARGE SCALE GENOMIC DNA]</scope>
    <source>
        <strain evidence="4 5">DSM 29988</strain>
    </source>
</reference>